<proteinExistence type="predicted"/>
<keyword evidence="1" id="KW-1133">Transmembrane helix</keyword>
<keyword evidence="3" id="KW-1185">Reference proteome</keyword>
<protein>
    <submittedName>
        <fullName evidence="2">Uncharacterized protein</fullName>
    </submittedName>
</protein>
<feature type="transmembrane region" description="Helical" evidence="1">
    <location>
        <begin position="96"/>
        <end position="118"/>
    </location>
</feature>
<accession>A0A4R8I6F5</accession>
<keyword evidence="1" id="KW-0812">Transmembrane</keyword>
<sequence length="250" mass="29550">MVYQFLTSIFAKILRMTTQKPEIGKVLTEAYQYWMKTLPMQFIFCVIYFAIFMFAAMYAYRYYGLFDEMQKFQNLLYTDSGAFLKKYEVLMQTENAMSFTMAVLVIKAIVFPLNLGFLKVYRKLDLGEVPETSDLFTGFRGHYFFIFAIYSLFWSVVNSYLSFFTLLWIPMMLLVPSLIFFKNYNFFEAFKISILTFQKNPILILVASLVAIVFSYSGIIAFFFGLFLTFPFWNAMIYVLYKNLIGEFEE</sequence>
<dbReference type="AlphaFoldDB" id="A0A4R8I6F5"/>
<dbReference type="EMBL" id="SOEO01000002">
    <property type="protein sequence ID" value="TDX84543.1"/>
    <property type="molecule type" value="Genomic_DNA"/>
</dbReference>
<keyword evidence="1" id="KW-0472">Membrane</keyword>
<feature type="transmembrane region" description="Helical" evidence="1">
    <location>
        <begin position="202"/>
        <end position="233"/>
    </location>
</feature>
<evidence type="ECO:0000313" key="3">
    <source>
        <dbReference type="Proteomes" id="UP000295313"/>
    </source>
</evidence>
<organism evidence="2 3">
    <name type="scientific">Epilithonimonas xixisoli</name>
    <dbReference type="NCBI Taxonomy" id="1476462"/>
    <lineage>
        <taxon>Bacteria</taxon>
        <taxon>Pseudomonadati</taxon>
        <taxon>Bacteroidota</taxon>
        <taxon>Flavobacteriia</taxon>
        <taxon>Flavobacteriales</taxon>
        <taxon>Weeksellaceae</taxon>
        <taxon>Chryseobacterium group</taxon>
        <taxon>Epilithonimonas</taxon>
    </lineage>
</organism>
<reference evidence="2 3" key="1">
    <citation type="submission" date="2019-03" db="EMBL/GenBank/DDBJ databases">
        <title>Genomic Encyclopedia of Type Strains, Phase III (KMG-III): the genomes of soil and plant-associated and newly described type strains.</title>
        <authorList>
            <person name="Whitman W."/>
        </authorList>
    </citation>
    <scope>NUCLEOTIDE SEQUENCE [LARGE SCALE GENOMIC DNA]</scope>
    <source>
        <strain evidence="2 3">CGMCC 1.12802</strain>
    </source>
</reference>
<evidence type="ECO:0000256" key="1">
    <source>
        <dbReference type="SAM" id="Phobius"/>
    </source>
</evidence>
<feature type="transmembrane region" description="Helical" evidence="1">
    <location>
        <begin position="163"/>
        <end position="181"/>
    </location>
</feature>
<feature type="transmembrane region" description="Helical" evidence="1">
    <location>
        <begin position="42"/>
        <end position="60"/>
    </location>
</feature>
<dbReference type="Proteomes" id="UP000295313">
    <property type="component" value="Unassembled WGS sequence"/>
</dbReference>
<evidence type="ECO:0000313" key="2">
    <source>
        <dbReference type="EMBL" id="TDX84543.1"/>
    </source>
</evidence>
<feature type="transmembrane region" description="Helical" evidence="1">
    <location>
        <begin position="139"/>
        <end position="157"/>
    </location>
</feature>
<comment type="caution">
    <text evidence="2">The sequence shown here is derived from an EMBL/GenBank/DDBJ whole genome shotgun (WGS) entry which is preliminary data.</text>
</comment>
<gene>
    <name evidence="2" type="ORF">B0I22_2166</name>
</gene>
<name>A0A4R8I6F5_9FLAO</name>